<dbReference type="AlphaFoldDB" id="A0A418WM36"/>
<dbReference type="InterPro" id="IPR050832">
    <property type="entry name" value="Bact_Acetyltransf"/>
</dbReference>
<dbReference type="Pfam" id="PF00583">
    <property type="entry name" value="Acetyltransf_1"/>
    <property type="match status" value="1"/>
</dbReference>
<gene>
    <name evidence="4" type="ORF">D3876_13050</name>
</gene>
<dbReference type="PANTHER" id="PTHR43877:SF1">
    <property type="entry name" value="ACETYLTRANSFERASE"/>
    <property type="match status" value="1"/>
</dbReference>
<keyword evidence="1 4" id="KW-0808">Transferase</keyword>
<evidence type="ECO:0000256" key="1">
    <source>
        <dbReference type="ARBA" id="ARBA00022679"/>
    </source>
</evidence>
<keyword evidence="5" id="KW-1185">Reference proteome</keyword>
<protein>
    <submittedName>
        <fullName evidence="4">GNAT family N-acetyltransferase</fullName>
    </submittedName>
</protein>
<name>A0A418WM36_9SPHN</name>
<dbReference type="OrthoDB" id="7205533at2"/>
<comment type="caution">
    <text evidence="4">The sequence shown here is derived from an EMBL/GenBank/DDBJ whole genome shotgun (WGS) entry which is preliminary data.</text>
</comment>
<feature type="domain" description="N-acetyltransferase" evidence="3">
    <location>
        <begin position="24"/>
        <end position="172"/>
    </location>
</feature>
<evidence type="ECO:0000256" key="2">
    <source>
        <dbReference type="ARBA" id="ARBA00023315"/>
    </source>
</evidence>
<organism evidence="4 5">
    <name type="scientific">Sphingomonas cavernae</name>
    <dbReference type="NCBI Taxonomy" id="2320861"/>
    <lineage>
        <taxon>Bacteria</taxon>
        <taxon>Pseudomonadati</taxon>
        <taxon>Pseudomonadota</taxon>
        <taxon>Alphaproteobacteria</taxon>
        <taxon>Sphingomonadales</taxon>
        <taxon>Sphingomonadaceae</taxon>
        <taxon>Sphingomonas</taxon>
    </lineage>
</organism>
<dbReference type="SUPFAM" id="SSF55729">
    <property type="entry name" value="Acyl-CoA N-acyltransferases (Nat)"/>
    <property type="match status" value="1"/>
</dbReference>
<dbReference type="PROSITE" id="PS51186">
    <property type="entry name" value="GNAT"/>
    <property type="match status" value="1"/>
</dbReference>
<dbReference type="EMBL" id="QYUM01000003">
    <property type="protein sequence ID" value="RJF91066.1"/>
    <property type="molecule type" value="Genomic_DNA"/>
</dbReference>
<dbReference type="GO" id="GO:0016747">
    <property type="term" value="F:acyltransferase activity, transferring groups other than amino-acyl groups"/>
    <property type="evidence" value="ECO:0007669"/>
    <property type="project" value="InterPro"/>
</dbReference>
<dbReference type="RefSeq" id="WP_119762810.1">
    <property type="nucleotide sequence ID" value="NZ_QYUM01000003.1"/>
</dbReference>
<evidence type="ECO:0000259" key="3">
    <source>
        <dbReference type="PROSITE" id="PS51186"/>
    </source>
</evidence>
<evidence type="ECO:0000313" key="4">
    <source>
        <dbReference type="EMBL" id="RJF91066.1"/>
    </source>
</evidence>
<accession>A0A418WM36</accession>
<dbReference type="Gene3D" id="3.40.630.30">
    <property type="match status" value="1"/>
</dbReference>
<proteinExistence type="predicted"/>
<dbReference type="InterPro" id="IPR016181">
    <property type="entry name" value="Acyl_CoA_acyltransferase"/>
</dbReference>
<dbReference type="PANTHER" id="PTHR43877">
    <property type="entry name" value="AMINOALKYLPHOSPHONATE N-ACETYLTRANSFERASE-RELATED-RELATED"/>
    <property type="match status" value="1"/>
</dbReference>
<reference evidence="4 5" key="1">
    <citation type="submission" date="2018-09" db="EMBL/GenBank/DDBJ databases">
        <authorList>
            <person name="Zhu H."/>
        </authorList>
    </citation>
    <scope>NUCLEOTIDE SEQUENCE [LARGE SCALE GENOMIC DNA]</scope>
    <source>
        <strain evidence="4 5">K2R01-6</strain>
    </source>
</reference>
<evidence type="ECO:0000313" key="5">
    <source>
        <dbReference type="Proteomes" id="UP000286100"/>
    </source>
</evidence>
<keyword evidence="2" id="KW-0012">Acyltransferase</keyword>
<sequence>MSDTISIRLCGAEDAAALSLIGSATFLETFADSIEGPDIIAHCRGPHGAATYAKYLADPESRCWLAEVADTGSPIGYQLLTAPDLPIEIRPGDIELKRIYIFSNYHGGGLARRLMETAIKEARAMGRKRLLLGVYAENPRAIAFYTKMGFEVVGDRWFTVGSRDFYDKVMARAL</sequence>
<dbReference type="Proteomes" id="UP000286100">
    <property type="component" value="Unassembled WGS sequence"/>
</dbReference>
<dbReference type="CDD" id="cd04301">
    <property type="entry name" value="NAT_SF"/>
    <property type="match status" value="1"/>
</dbReference>
<dbReference type="InterPro" id="IPR000182">
    <property type="entry name" value="GNAT_dom"/>
</dbReference>